<dbReference type="Pfam" id="PF13358">
    <property type="entry name" value="DDE_3"/>
    <property type="match status" value="1"/>
</dbReference>
<reference evidence="11" key="1">
    <citation type="submission" date="2023-07" db="EMBL/GenBank/DDBJ databases">
        <authorList>
            <person name="Stuckert A."/>
        </authorList>
    </citation>
    <scope>NUCLEOTIDE SEQUENCE</scope>
</reference>
<evidence type="ECO:0000256" key="5">
    <source>
        <dbReference type="ARBA" id="ARBA00022889"/>
    </source>
</evidence>
<keyword evidence="6 9" id="KW-1133">Transmembrane helix</keyword>
<comment type="caution">
    <text evidence="11">The sequence shown here is derived from an EMBL/GenBank/DDBJ whole genome shotgun (WGS) entry which is preliminary data.</text>
</comment>
<dbReference type="EMBL" id="CAUEEQ010000170">
    <property type="protein sequence ID" value="CAJ0916011.1"/>
    <property type="molecule type" value="Genomic_DNA"/>
</dbReference>
<evidence type="ECO:0000256" key="1">
    <source>
        <dbReference type="ARBA" id="ARBA00004167"/>
    </source>
</evidence>
<evidence type="ECO:0000256" key="7">
    <source>
        <dbReference type="ARBA" id="ARBA00023136"/>
    </source>
</evidence>
<evidence type="ECO:0000256" key="8">
    <source>
        <dbReference type="ARBA" id="ARBA00023157"/>
    </source>
</evidence>
<dbReference type="Gene3D" id="3.30.420.10">
    <property type="entry name" value="Ribonuclease H-like superfamily/Ribonuclease H"/>
    <property type="match status" value="1"/>
</dbReference>
<keyword evidence="8" id="KW-1015">Disulfide bond</keyword>
<evidence type="ECO:0000256" key="3">
    <source>
        <dbReference type="ARBA" id="ARBA00022692"/>
    </source>
</evidence>
<name>A0ABN9KN33_9NEOB</name>
<dbReference type="InterPro" id="IPR032675">
    <property type="entry name" value="LRR_dom_sf"/>
</dbReference>
<evidence type="ECO:0000259" key="10">
    <source>
        <dbReference type="SMART" id="SM00082"/>
    </source>
</evidence>
<protein>
    <recommendedName>
        <fullName evidence="10">LRRCT domain-containing protein</fullName>
    </recommendedName>
</protein>
<gene>
    <name evidence="11" type="ORF">RIMI_LOCUS173274</name>
</gene>
<dbReference type="PANTHER" id="PTHR22650">
    <property type="entry name" value="GLYCOPROTEIN IB BETA"/>
    <property type="match status" value="1"/>
</dbReference>
<evidence type="ECO:0000256" key="2">
    <source>
        <dbReference type="ARBA" id="ARBA00022614"/>
    </source>
</evidence>
<dbReference type="InterPro" id="IPR036397">
    <property type="entry name" value="RNaseH_sf"/>
</dbReference>
<evidence type="ECO:0000313" key="12">
    <source>
        <dbReference type="Proteomes" id="UP001176940"/>
    </source>
</evidence>
<dbReference type="InterPro" id="IPR052313">
    <property type="entry name" value="GPIb-IX-V_Complex"/>
</dbReference>
<keyword evidence="2" id="KW-0433">Leucine-rich repeat</keyword>
<dbReference type="PANTHER" id="PTHR22650:SF7">
    <property type="entry name" value="PLATELET GLYCOPROTEIN IB BETA CHAIN"/>
    <property type="match status" value="1"/>
</dbReference>
<keyword evidence="12" id="KW-1185">Reference proteome</keyword>
<keyword evidence="7 9" id="KW-0472">Membrane</keyword>
<dbReference type="Gene3D" id="3.80.10.10">
    <property type="entry name" value="Ribonuclease Inhibitor"/>
    <property type="match status" value="1"/>
</dbReference>
<evidence type="ECO:0000313" key="11">
    <source>
        <dbReference type="EMBL" id="CAJ0916011.1"/>
    </source>
</evidence>
<evidence type="ECO:0000256" key="9">
    <source>
        <dbReference type="SAM" id="Phobius"/>
    </source>
</evidence>
<dbReference type="InterPro" id="IPR000483">
    <property type="entry name" value="Cys-rich_flank_reg_C"/>
</dbReference>
<keyword evidence="3 9" id="KW-0812">Transmembrane</keyword>
<feature type="domain" description="LRRCT" evidence="10">
    <location>
        <begin position="279"/>
        <end position="332"/>
    </location>
</feature>
<keyword evidence="5" id="KW-0130">Cell adhesion</keyword>
<keyword evidence="4" id="KW-0732">Signal</keyword>
<dbReference type="SMART" id="SM00082">
    <property type="entry name" value="LRRCT"/>
    <property type="match status" value="1"/>
</dbReference>
<dbReference type="Proteomes" id="UP001176940">
    <property type="component" value="Unassembled WGS sequence"/>
</dbReference>
<organism evidence="11 12">
    <name type="scientific">Ranitomeya imitator</name>
    <name type="common">mimic poison frog</name>
    <dbReference type="NCBI Taxonomy" id="111125"/>
    <lineage>
        <taxon>Eukaryota</taxon>
        <taxon>Metazoa</taxon>
        <taxon>Chordata</taxon>
        <taxon>Craniata</taxon>
        <taxon>Vertebrata</taxon>
        <taxon>Euteleostomi</taxon>
        <taxon>Amphibia</taxon>
        <taxon>Batrachia</taxon>
        <taxon>Anura</taxon>
        <taxon>Neobatrachia</taxon>
        <taxon>Hyloidea</taxon>
        <taxon>Dendrobatidae</taxon>
        <taxon>Dendrobatinae</taxon>
        <taxon>Ranitomeya</taxon>
    </lineage>
</organism>
<dbReference type="SUPFAM" id="SSF52058">
    <property type="entry name" value="L domain-like"/>
    <property type="match status" value="1"/>
</dbReference>
<proteinExistence type="predicted"/>
<evidence type="ECO:0000256" key="6">
    <source>
        <dbReference type="ARBA" id="ARBA00022989"/>
    </source>
</evidence>
<feature type="transmembrane region" description="Helical" evidence="9">
    <location>
        <begin position="340"/>
        <end position="362"/>
    </location>
</feature>
<sequence length="401" mass="46515">MNRESELGKVMMLELWCRSNEIYKDDYLKRTCKFPQSLMIWGCMSGKDTGEMAVITSSINAQVYVDILDTFLIPSIERIFGEDEIIFQDDNASSHRAKTVQTFLENRRIRSMSWPANSPDLNPIENLWWKLKKMVRGKAPTYKADLATAIRESWSQIDEESCLTLIKSMPQRLQAVIKAREWYKGERTLSLQTYIFRDNGEETGGRCAAALVVVRRQLWWCCTSGIVDCSYKDLTSSTLPASFPTTTQVIRLDQNNLLSIPNGLLDHLPNVREVYLKHNPWHCDCDILYLRSWLQGQQKKGLYRDVICASPETLEGRVIMFLTEDELVTTCQHWYCNLAVISQLCLFIFIVVQGILLIFIILSLRRFQKIAREARRTAKELQQSSETFTYDNIPLRNYDRT</sequence>
<dbReference type="InterPro" id="IPR038717">
    <property type="entry name" value="Tc1-like_DDE_dom"/>
</dbReference>
<comment type="subcellular location">
    <subcellularLocation>
        <location evidence="1">Membrane</location>
        <topology evidence="1">Single-pass membrane protein</topology>
    </subcellularLocation>
</comment>
<accession>A0ABN9KN33</accession>
<evidence type="ECO:0000256" key="4">
    <source>
        <dbReference type="ARBA" id="ARBA00022729"/>
    </source>
</evidence>